<feature type="signal peptide" evidence="1">
    <location>
        <begin position="1"/>
        <end position="24"/>
    </location>
</feature>
<accession>A0A7K3WVY4</accession>
<dbReference type="AlphaFoldDB" id="A0A7K3WVY4"/>
<dbReference type="InterPro" id="IPR046697">
    <property type="entry name" value="DUF6567"/>
</dbReference>
<feature type="chain" id="PRO_5029689131" description="DUF4156 domain-containing protein" evidence="1">
    <location>
        <begin position="25"/>
        <end position="123"/>
    </location>
</feature>
<reference evidence="2 3" key="1">
    <citation type="submission" date="2020-02" db="EMBL/GenBank/DDBJ databases">
        <title>Out from the shadows clarifying the taxonomy of the family Cryomorphaceae and related taxa by utilizing the GTDB taxonomic framework.</title>
        <authorList>
            <person name="Bowman J.P."/>
        </authorList>
    </citation>
    <scope>NUCLEOTIDE SEQUENCE [LARGE SCALE GENOMIC DNA]</scope>
    <source>
        <strain evidence="2 3">QSSC 1-22</strain>
    </source>
</reference>
<dbReference type="Proteomes" id="UP000486602">
    <property type="component" value="Unassembled WGS sequence"/>
</dbReference>
<gene>
    <name evidence="2" type="ORF">G3O08_19470</name>
</gene>
<evidence type="ECO:0000256" key="1">
    <source>
        <dbReference type="SAM" id="SignalP"/>
    </source>
</evidence>
<keyword evidence="1" id="KW-0732">Signal</keyword>
<dbReference type="RefSeq" id="WP_163287125.1">
    <property type="nucleotide sequence ID" value="NZ_JAAGVY010000068.1"/>
</dbReference>
<proteinExistence type="predicted"/>
<organism evidence="2 3">
    <name type="scientific">Cryomorpha ignava</name>
    <dbReference type="NCBI Taxonomy" id="101383"/>
    <lineage>
        <taxon>Bacteria</taxon>
        <taxon>Pseudomonadati</taxon>
        <taxon>Bacteroidota</taxon>
        <taxon>Flavobacteriia</taxon>
        <taxon>Flavobacteriales</taxon>
        <taxon>Cryomorphaceae</taxon>
        <taxon>Cryomorpha</taxon>
    </lineage>
</organism>
<name>A0A7K3WVY4_9FLAO</name>
<dbReference type="Pfam" id="PF20205">
    <property type="entry name" value="DUF6567"/>
    <property type="match status" value="1"/>
</dbReference>
<evidence type="ECO:0008006" key="4">
    <source>
        <dbReference type="Google" id="ProtNLM"/>
    </source>
</evidence>
<evidence type="ECO:0000313" key="3">
    <source>
        <dbReference type="Proteomes" id="UP000486602"/>
    </source>
</evidence>
<sequence>MKKIPTILFVAVVSLMLSSCGVNSALILNNNQNSTMVQLSSNNYKVIDKVSGSAEVEYILLFGGLNKSQLYENAYSAMVEKANLVNSSKALINIVTEEHIGGVPPFYYKRTITVSANVIEFTQ</sequence>
<keyword evidence="3" id="KW-1185">Reference proteome</keyword>
<evidence type="ECO:0000313" key="2">
    <source>
        <dbReference type="EMBL" id="NEN25676.1"/>
    </source>
</evidence>
<protein>
    <recommendedName>
        <fullName evidence="4">DUF4156 domain-containing protein</fullName>
    </recommendedName>
</protein>
<comment type="caution">
    <text evidence="2">The sequence shown here is derived from an EMBL/GenBank/DDBJ whole genome shotgun (WGS) entry which is preliminary data.</text>
</comment>
<dbReference type="PROSITE" id="PS51257">
    <property type="entry name" value="PROKAR_LIPOPROTEIN"/>
    <property type="match status" value="1"/>
</dbReference>
<dbReference type="EMBL" id="JAAGVY010000068">
    <property type="protein sequence ID" value="NEN25676.1"/>
    <property type="molecule type" value="Genomic_DNA"/>
</dbReference>